<evidence type="ECO:0000313" key="1">
    <source>
        <dbReference type="WBParaSite" id="MCU_011963-RA"/>
    </source>
</evidence>
<sequence length="56" mass="6956">MCHEYLCKERDKSKCRMFNCRLPFLTAAVWYQLNEFLVSNWCIQYERFLTLLIHLH</sequence>
<accession>A0A5K3FW70</accession>
<dbReference type="AlphaFoldDB" id="A0A5K3FW70"/>
<reference evidence="1" key="1">
    <citation type="submission" date="2019-11" db="UniProtKB">
        <authorList>
            <consortium name="WormBaseParasite"/>
        </authorList>
    </citation>
    <scope>IDENTIFICATION</scope>
</reference>
<proteinExistence type="predicted"/>
<name>A0A5K3FW70_MESCO</name>
<organism evidence="1">
    <name type="scientific">Mesocestoides corti</name>
    <name type="common">Flatworm</name>
    <dbReference type="NCBI Taxonomy" id="53468"/>
    <lineage>
        <taxon>Eukaryota</taxon>
        <taxon>Metazoa</taxon>
        <taxon>Spiralia</taxon>
        <taxon>Lophotrochozoa</taxon>
        <taxon>Platyhelminthes</taxon>
        <taxon>Cestoda</taxon>
        <taxon>Eucestoda</taxon>
        <taxon>Cyclophyllidea</taxon>
        <taxon>Mesocestoididae</taxon>
        <taxon>Mesocestoides</taxon>
    </lineage>
</organism>
<dbReference type="WBParaSite" id="MCU_011963-RA">
    <property type="protein sequence ID" value="MCU_011963-RA"/>
    <property type="gene ID" value="MCU_011963"/>
</dbReference>
<protein>
    <submittedName>
        <fullName evidence="1">Ovule protein</fullName>
    </submittedName>
</protein>